<feature type="domain" description="ABC transmembrane type-1" evidence="15">
    <location>
        <begin position="926"/>
        <end position="1199"/>
    </location>
</feature>
<dbReference type="PROSITE" id="PS50929">
    <property type="entry name" value="ABC_TM1F"/>
    <property type="match status" value="2"/>
</dbReference>
<dbReference type="CDD" id="cd03244">
    <property type="entry name" value="ABCC_MRP_domain2"/>
    <property type="match status" value="1"/>
</dbReference>
<feature type="transmembrane region" description="Helical" evidence="13">
    <location>
        <begin position="54"/>
        <end position="75"/>
    </location>
</feature>
<feature type="transmembrane region" description="Helical" evidence="13">
    <location>
        <begin position="87"/>
        <end position="106"/>
    </location>
</feature>
<evidence type="ECO:0000256" key="11">
    <source>
        <dbReference type="ARBA" id="ARBA00024220"/>
    </source>
</evidence>
<keyword evidence="7" id="KW-0547">Nucleotide-binding</keyword>
<evidence type="ECO:0000259" key="14">
    <source>
        <dbReference type="PROSITE" id="PS50893"/>
    </source>
</evidence>
<feature type="transmembrane region" description="Helical" evidence="13">
    <location>
        <begin position="433"/>
        <end position="451"/>
    </location>
</feature>
<dbReference type="Gene3D" id="1.20.1560.10">
    <property type="entry name" value="ABC transporter type 1, transmembrane domain"/>
    <property type="match status" value="2"/>
</dbReference>
<dbReference type="Pfam" id="PF00664">
    <property type="entry name" value="ABC_membrane"/>
    <property type="match status" value="2"/>
</dbReference>
<evidence type="ECO:0000256" key="6">
    <source>
        <dbReference type="ARBA" id="ARBA00022737"/>
    </source>
</evidence>
<dbReference type="FunFam" id="3.40.50.300:FF:000997">
    <property type="entry name" value="Multidrug resistance-associated protein 1"/>
    <property type="match status" value="1"/>
</dbReference>
<dbReference type="GO" id="GO:0000323">
    <property type="term" value="C:lytic vacuole"/>
    <property type="evidence" value="ECO:0007669"/>
    <property type="project" value="UniProtKB-ARBA"/>
</dbReference>
<keyword evidence="9 13" id="KW-1133">Transmembrane helix</keyword>
<feature type="transmembrane region" description="Helical" evidence="13">
    <location>
        <begin position="1038"/>
        <end position="1071"/>
    </location>
</feature>
<keyword evidence="3" id="KW-0813">Transport</keyword>
<dbReference type="SUPFAM" id="SSF90123">
    <property type="entry name" value="ABC transporter transmembrane region"/>
    <property type="match status" value="2"/>
</dbReference>
<dbReference type="CDD" id="cd18603">
    <property type="entry name" value="ABC_6TM_MRP1_2_3_6_D2_like"/>
    <property type="match status" value="1"/>
</dbReference>
<evidence type="ECO:0000313" key="16">
    <source>
        <dbReference type="EMBL" id="CAF1383286.1"/>
    </source>
</evidence>
<accession>A0A815JMI8</accession>
<dbReference type="FunFam" id="1.20.1560.10:FF:000001">
    <property type="entry name" value="ATP-binding cassette subfamily C member 1"/>
    <property type="match status" value="1"/>
</dbReference>
<evidence type="ECO:0000256" key="7">
    <source>
        <dbReference type="ARBA" id="ARBA00022741"/>
    </source>
</evidence>
<feature type="transmembrane region" description="Helical" evidence="13">
    <location>
        <begin position="575"/>
        <end position="599"/>
    </location>
</feature>
<organism evidence="16 17">
    <name type="scientific">Adineta ricciae</name>
    <name type="common">Rotifer</name>
    <dbReference type="NCBI Taxonomy" id="249248"/>
    <lineage>
        <taxon>Eukaryota</taxon>
        <taxon>Metazoa</taxon>
        <taxon>Spiralia</taxon>
        <taxon>Gnathifera</taxon>
        <taxon>Rotifera</taxon>
        <taxon>Eurotatoria</taxon>
        <taxon>Bdelloidea</taxon>
        <taxon>Adinetida</taxon>
        <taxon>Adinetidae</taxon>
        <taxon>Adineta</taxon>
    </lineage>
</organism>
<dbReference type="InterPro" id="IPR003439">
    <property type="entry name" value="ABC_transporter-like_ATP-bd"/>
</dbReference>
<feature type="transmembrane region" description="Helical" evidence="13">
    <location>
        <begin position="1170"/>
        <end position="1191"/>
    </location>
</feature>
<protein>
    <recommendedName>
        <fullName evidence="11">ABC-type glutathione-S-conjugate transporter</fullName>
        <ecNumber evidence="11">7.6.2.3</ecNumber>
    </recommendedName>
</protein>
<dbReference type="Pfam" id="PF00005">
    <property type="entry name" value="ABC_tran"/>
    <property type="match status" value="2"/>
</dbReference>
<evidence type="ECO:0000256" key="1">
    <source>
        <dbReference type="ARBA" id="ARBA00004128"/>
    </source>
</evidence>
<keyword evidence="8" id="KW-0067">ATP-binding</keyword>
<feature type="transmembrane region" description="Helical" evidence="13">
    <location>
        <begin position="353"/>
        <end position="372"/>
    </location>
</feature>
<dbReference type="EC" id="7.6.2.3" evidence="11"/>
<dbReference type="Gene3D" id="3.40.50.300">
    <property type="entry name" value="P-loop containing nucleotide triphosphate hydrolases"/>
    <property type="match status" value="2"/>
</dbReference>
<dbReference type="CDD" id="cd03250">
    <property type="entry name" value="ABCC_MRP_domain1"/>
    <property type="match status" value="1"/>
</dbReference>
<dbReference type="PROSITE" id="PS50893">
    <property type="entry name" value="ABC_TRANSPORTER_2"/>
    <property type="match status" value="2"/>
</dbReference>
<feature type="transmembrane region" description="Helical" evidence="13">
    <location>
        <begin position="457"/>
        <end position="475"/>
    </location>
</feature>
<dbReference type="OrthoDB" id="6500128at2759"/>
<keyword evidence="6" id="KW-0677">Repeat</keyword>
<keyword evidence="10 13" id="KW-0472">Membrane</keyword>
<comment type="catalytic activity">
    <reaction evidence="12">
        <text>leukotriene C4(in) + ATP + H2O = leukotriene C4(out) + ADP + phosphate + H(+)</text>
        <dbReference type="Rhea" id="RHEA:38963"/>
        <dbReference type="ChEBI" id="CHEBI:15377"/>
        <dbReference type="ChEBI" id="CHEBI:15378"/>
        <dbReference type="ChEBI" id="CHEBI:30616"/>
        <dbReference type="ChEBI" id="CHEBI:43474"/>
        <dbReference type="ChEBI" id="CHEBI:57973"/>
        <dbReference type="ChEBI" id="CHEBI:456216"/>
    </reaction>
    <physiologicalReaction direction="left-to-right" evidence="12">
        <dbReference type="Rhea" id="RHEA:38964"/>
    </physiologicalReaction>
</comment>
<proteinExistence type="inferred from homology"/>
<dbReference type="Pfam" id="PF24357">
    <property type="entry name" value="TMD0_ABC"/>
    <property type="match status" value="1"/>
</dbReference>
<comment type="similarity">
    <text evidence="2">Belongs to the ABC transporter superfamily. ABCC family. Conjugate transporter (TC 3.A.1.208) subfamily.</text>
</comment>
<reference evidence="16" key="1">
    <citation type="submission" date="2021-02" db="EMBL/GenBank/DDBJ databases">
        <authorList>
            <person name="Nowell W R."/>
        </authorList>
    </citation>
    <scope>NUCLEOTIDE SEQUENCE</scope>
</reference>
<dbReference type="InterPro" id="IPR017871">
    <property type="entry name" value="ABC_transporter-like_CS"/>
</dbReference>
<feature type="transmembrane region" description="Helical" evidence="13">
    <location>
        <begin position="149"/>
        <end position="170"/>
    </location>
</feature>
<dbReference type="GO" id="GO:0005774">
    <property type="term" value="C:vacuolar membrane"/>
    <property type="evidence" value="ECO:0007669"/>
    <property type="project" value="UniProtKB-SubCell"/>
</dbReference>
<dbReference type="InterPro" id="IPR050173">
    <property type="entry name" value="ABC_transporter_C-like"/>
</dbReference>
<name>A0A815JMI8_ADIRI</name>
<dbReference type="PANTHER" id="PTHR24223">
    <property type="entry name" value="ATP-BINDING CASSETTE SUB-FAMILY C"/>
    <property type="match status" value="1"/>
</dbReference>
<gene>
    <name evidence="16" type="ORF">EDS130_LOCUS35053</name>
</gene>
<dbReference type="PANTHER" id="PTHR24223:SF443">
    <property type="entry name" value="MULTIDRUG-RESISTANCE LIKE PROTEIN 1, ISOFORM I"/>
    <property type="match status" value="1"/>
</dbReference>
<feature type="transmembrane region" description="Helical" evidence="13">
    <location>
        <begin position="182"/>
        <end position="204"/>
    </location>
</feature>
<evidence type="ECO:0000256" key="2">
    <source>
        <dbReference type="ARBA" id="ARBA00009726"/>
    </source>
</evidence>
<keyword evidence="5 13" id="KW-0812">Transmembrane</keyword>
<evidence type="ECO:0000256" key="3">
    <source>
        <dbReference type="ARBA" id="ARBA00022448"/>
    </source>
</evidence>
<evidence type="ECO:0000256" key="10">
    <source>
        <dbReference type="ARBA" id="ARBA00023136"/>
    </source>
</evidence>
<evidence type="ECO:0000259" key="15">
    <source>
        <dbReference type="PROSITE" id="PS50929"/>
    </source>
</evidence>
<dbReference type="FunFam" id="1.20.1560.10:FF:000020">
    <property type="entry name" value="ABC metal ion transporter"/>
    <property type="match status" value="1"/>
</dbReference>
<feature type="transmembrane region" description="Helical" evidence="13">
    <location>
        <begin position="921"/>
        <end position="944"/>
    </location>
</feature>
<dbReference type="FunFam" id="3.40.50.300:FF:000074">
    <property type="entry name" value="Multidrug resistance-associated protein 5 isoform 1"/>
    <property type="match status" value="1"/>
</dbReference>
<feature type="transmembrane region" description="Helical" evidence="13">
    <location>
        <begin position="536"/>
        <end position="563"/>
    </location>
</feature>
<evidence type="ECO:0000256" key="8">
    <source>
        <dbReference type="ARBA" id="ARBA00022840"/>
    </source>
</evidence>
<dbReference type="InterPro" id="IPR011527">
    <property type="entry name" value="ABC1_TM_dom"/>
</dbReference>
<dbReference type="GO" id="GO:0005524">
    <property type="term" value="F:ATP binding"/>
    <property type="evidence" value="ECO:0007669"/>
    <property type="project" value="UniProtKB-KW"/>
</dbReference>
<dbReference type="SMART" id="SM00382">
    <property type="entry name" value="AAA"/>
    <property type="match status" value="2"/>
</dbReference>
<feature type="transmembrane region" description="Helical" evidence="13">
    <location>
        <begin position="1148"/>
        <end position="1164"/>
    </location>
</feature>
<dbReference type="PROSITE" id="PS00211">
    <property type="entry name" value="ABC_TRANSPORTER_1"/>
    <property type="match status" value="2"/>
</dbReference>
<comment type="caution">
    <text evidence="16">The sequence shown here is derived from an EMBL/GenBank/DDBJ whole genome shotgun (WGS) entry which is preliminary data.</text>
</comment>
<feature type="domain" description="ABC transporter" evidence="14">
    <location>
        <begin position="1236"/>
        <end position="1470"/>
    </location>
</feature>
<evidence type="ECO:0000256" key="4">
    <source>
        <dbReference type="ARBA" id="ARBA00022554"/>
    </source>
</evidence>
<dbReference type="GO" id="GO:0015431">
    <property type="term" value="F:ABC-type glutathione S-conjugate transporter activity"/>
    <property type="evidence" value="ECO:0007669"/>
    <property type="project" value="UniProtKB-EC"/>
</dbReference>
<dbReference type="SUPFAM" id="SSF52540">
    <property type="entry name" value="P-loop containing nucleoside triphosphate hydrolases"/>
    <property type="match status" value="2"/>
</dbReference>
<dbReference type="InterPro" id="IPR027417">
    <property type="entry name" value="P-loop_NTPase"/>
</dbReference>
<evidence type="ECO:0000256" key="13">
    <source>
        <dbReference type="SAM" id="Phobius"/>
    </source>
</evidence>
<sequence>MLFSKSCAEIVHRLLTRGYTSIGITMIRLCRTPLWDKNITNLPYPYLTKCFRNMILQLIPLVMFWFILPLWIYMLNRRRINLQPIPISSLFISKMIFTVLFILIQITTLSTERHDRAVFLASILYIMTSITIIWLLNYDRLKNIYSSEVLFVFWLLVSVTNITDLIIDSIEFYEKNKSIELWIQLIRLYLRFFVVLGLFIMNCFPEKSINIEKSIMPESYVSIPSQIFCTWVTPLIVRGYKKPLEDSDCWRLSISERIVTVVHQVQNCINRMTKPSGKILYTNVTEDGNDLLEKPLLKHEKKLVFWHALFIAFIEKIIAGGLTKFVHDLLQLAGPLVLKLFLKFFTDPTKPKWLGVFYALSLSTIVFCQVIFLRTYFYSQFIVGLRFRSAICGLVYRKTLKLSNASKHETTTGEIINLMAIDASRFADITTHLHMLWSGPFQITIILILLYKEMQLAIVPGLVLLFLMIPINLFLQKILKRLASEQMKVKDERIKIMNEILNGIRVLKLYAWEMAFIRTITRIREQELKYIRQSAIIGAFSHVLWIFTPILVGVITFATYVLLSSSNILTAEKAFVSLALFTLLRGPLISFPTMINSIIEARVSSERIGKFLTRDEIDQNAVDETPLESSSSNSIHIENGCFGWSNLADAPLILKDINLQIHQGSLVALVGVVGSGKSSLLSALLGEMSKINGRVCISGQIAYVPQTAWIMNATLRENILFGKDFDKKFYDQIIEACALKQDLAMLPARDQTEIGEKGINLSGGQRQRVSLARALYSNADTYLLDDPLSAVDAHVGAHIFKHVIGSKGLLNGKTRILVTHGVTHLYKCDNIVVISHGKIVDQGLYNDLIERSEILREFVHSGKEQDEHETHDVERRVSIEGTENDDQYVEEEKKKLIEKETIETGSIQFRIFSIYIRACRLSMITLLIIFSFLTLVSILCANIWLTKWTDEATNTIYYMTIYSILGLSQGLFIFLTQLVLKLAAYIASRKLHWILLMGILHAPMSFFDTTPIGRIINRFSKEIDSIDSALPTSISQSIIVLVSVIATILFLIYGSWFAIVVLLPLTILFFYFRRVYIASSRQLRRLDSVTRSSIYANFSETIQGLSSIRAYHVQQRFVEAFDKLMDRNQSCFFASTVANRWLGVRLEMISNLIIFFTAITSVFLRDHLTAGTVGLMMTYALQITNFLNFLVRTTSEIETNIVSVERINEYAELKSEASWEIPETKPSLRWPTNGNIQIKQLSTQYREQLELVLKDINVNIEHGDKIGIIGRTGSGKSSLCLALLRIIEPTNGTIVIDNVDIRTIGLHDLRSKITIIPQDAVIFAGSIRFNLDPFGYYSDTEIWSAVELVHLKDCLIKRGNDLSYMLAEGGQNMSAGERQLLCLARALLRKSKIFILDEATAAIDMETDRLIQLTIRSALKNATVITIAHRLHTILDSTKIIVLSNGYIQEYDQPSRLAANPNSAFTKLLHDANIHPSDITSVLT</sequence>
<evidence type="ECO:0000313" key="17">
    <source>
        <dbReference type="Proteomes" id="UP000663852"/>
    </source>
</evidence>
<dbReference type="InterPro" id="IPR036640">
    <property type="entry name" value="ABC1_TM_sf"/>
</dbReference>
<dbReference type="InterPro" id="IPR003593">
    <property type="entry name" value="AAA+_ATPase"/>
</dbReference>
<feature type="domain" description="ABC transmembrane type-1" evidence="15">
    <location>
        <begin position="318"/>
        <end position="600"/>
    </location>
</feature>
<evidence type="ECO:0000256" key="5">
    <source>
        <dbReference type="ARBA" id="ARBA00022692"/>
    </source>
</evidence>
<dbReference type="Proteomes" id="UP000663852">
    <property type="component" value="Unassembled WGS sequence"/>
</dbReference>
<dbReference type="EMBL" id="CAJNOJ010000302">
    <property type="protein sequence ID" value="CAF1383286.1"/>
    <property type="molecule type" value="Genomic_DNA"/>
</dbReference>
<feature type="transmembrane region" description="Helical" evidence="13">
    <location>
        <begin position="303"/>
        <end position="323"/>
    </location>
</feature>
<evidence type="ECO:0000256" key="9">
    <source>
        <dbReference type="ARBA" id="ARBA00022989"/>
    </source>
</evidence>
<feature type="transmembrane region" description="Helical" evidence="13">
    <location>
        <begin position="118"/>
        <end position="137"/>
    </location>
</feature>
<keyword evidence="4" id="KW-0926">Vacuole</keyword>
<dbReference type="CDD" id="cd18595">
    <property type="entry name" value="ABC_6TM_MRP1_2_3_6_D1_like"/>
    <property type="match status" value="1"/>
</dbReference>
<dbReference type="GO" id="GO:0016887">
    <property type="term" value="F:ATP hydrolysis activity"/>
    <property type="evidence" value="ECO:0007669"/>
    <property type="project" value="InterPro"/>
</dbReference>
<feature type="transmembrane region" description="Helical" evidence="13">
    <location>
        <begin position="991"/>
        <end position="1007"/>
    </location>
</feature>
<dbReference type="InterPro" id="IPR056227">
    <property type="entry name" value="TMD0_ABC"/>
</dbReference>
<evidence type="ECO:0000256" key="12">
    <source>
        <dbReference type="ARBA" id="ARBA00047523"/>
    </source>
</evidence>
<feature type="domain" description="ABC transporter" evidence="14">
    <location>
        <begin position="635"/>
        <end position="861"/>
    </location>
</feature>
<comment type="subcellular location">
    <subcellularLocation>
        <location evidence="1">Vacuole membrane</location>
        <topology evidence="1">Multi-pass membrane protein</topology>
    </subcellularLocation>
</comment>
<feature type="transmembrane region" description="Helical" evidence="13">
    <location>
        <begin position="956"/>
        <end position="979"/>
    </location>
</feature>